<accession>A0A412ZCC7</accession>
<name>A0A412ZCC7_9BACT</name>
<reference evidence="1 2" key="1">
    <citation type="submission" date="2018-08" db="EMBL/GenBank/DDBJ databases">
        <title>A genome reference for cultivated species of the human gut microbiota.</title>
        <authorList>
            <person name="Zou Y."/>
            <person name="Xue W."/>
            <person name="Luo G."/>
        </authorList>
    </citation>
    <scope>NUCLEOTIDE SEQUENCE [LARGE SCALE GENOMIC DNA]</scope>
    <source>
        <strain evidence="1 2">AF14-1AC</strain>
    </source>
</reference>
<dbReference type="AlphaFoldDB" id="A0A412ZCC7"/>
<dbReference type="Proteomes" id="UP000283678">
    <property type="component" value="Unassembled WGS sequence"/>
</dbReference>
<dbReference type="EMBL" id="QRZL01000008">
    <property type="protein sequence ID" value="RGV77746.1"/>
    <property type="molecule type" value="Genomic_DNA"/>
</dbReference>
<organism evidence="1 2">
    <name type="scientific">Phocaeicola dorei</name>
    <dbReference type="NCBI Taxonomy" id="357276"/>
    <lineage>
        <taxon>Bacteria</taxon>
        <taxon>Pseudomonadati</taxon>
        <taxon>Bacteroidota</taxon>
        <taxon>Bacteroidia</taxon>
        <taxon>Bacteroidales</taxon>
        <taxon>Bacteroidaceae</taxon>
        <taxon>Phocaeicola</taxon>
    </lineage>
</organism>
<evidence type="ECO:0000313" key="1">
    <source>
        <dbReference type="EMBL" id="RGV77746.1"/>
    </source>
</evidence>
<evidence type="ECO:0000313" key="2">
    <source>
        <dbReference type="Proteomes" id="UP000283678"/>
    </source>
</evidence>
<sequence>MRIPKVEDLSPGEGSLYQALLLRRLRSFFLIANPYHTVNYYRLRQWTVQSTARVYTVHYIRLYKPPEETIVHNHKKELNHKTK</sequence>
<proteinExistence type="predicted"/>
<protein>
    <submittedName>
        <fullName evidence="1">Uncharacterized protein</fullName>
    </submittedName>
</protein>
<comment type="caution">
    <text evidence="1">The sequence shown here is derived from an EMBL/GenBank/DDBJ whole genome shotgun (WGS) entry which is preliminary data.</text>
</comment>
<gene>
    <name evidence="1" type="ORF">DWW04_09525</name>
</gene>